<evidence type="ECO:0000313" key="7">
    <source>
        <dbReference type="Proteomes" id="UP000054851"/>
    </source>
</evidence>
<dbReference type="Proteomes" id="UP000054851">
    <property type="component" value="Unassembled WGS sequence"/>
</dbReference>
<dbReference type="CDD" id="cd06342">
    <property type="entry name" value="PBP1_ABC_LIVBP-like"/>
    <property type="match status" value="1"/>
</dbReference>
<reference evidence="6" key="1">
    <citation type="submission" date="2016-01" db="EMBL/GenBank/DDBJ databases">
        <authorList>
            <person name="Peeters C."/>
        </authorList>
    </citation>
    <scope>NUCLEOTIDE SEQUENCE</scope>
    <source>
        <strain evidence="6">LMG 29322</strain>
    </source>
</reference>
<evidence type="ECO:0000256" key="3">
    <source>
        <dbReference type="ARBA" id="ARBA00022729"/>
    </source>
</evidence>
<evidence type="ECO:0000256" key="2">
    <source>
        <dbReference type="ARBA" id="ARBA00022448"/>
    </source>
</evidence>
<dbReference type="AlphaFoldDB" id="A0A158BZZ6"/>
<keyword evidence="2" id="KW-0813">Transport</keyword>
<dbReference type="GO" id="GO:0006865">
    <property type="term" value="P:amino acid transport"/>
    <property type="evidence" value="ECO:0007669"/>
    <property type="project" value="UniProtKB-KW"/>
</dbReference>
<organism evidence="6 7">
    <name type="scientific">Caballeronia hypogeia</name>
    <dbReference type="NCBI Taxonomy" id="1777140"/>
    <lineage>
        <taxon>Bacteria</taxon>
        <taxon>Pseudomonadati</taxon>
        <taxon>Pseudomonadota</taxon>
        <taxon>Betaproteobacteria</taxon>
        <taxon>Burkholderiales</taxon>
        <taxon>Burkholderiaceae</taxon>
        <taxon>Caballeronia</taxon>
    </lineage>
</organism>
<proteinExistence type="inferred from homology"/>
<dbReference type="PRINTS" id="PR00337">
    <property type="entry name" value="LEUILEVALBP"/>
</dbReference>
<dbReference type="Gene3D" id="3.40.50.2300">
    <property type="match status" value="2"/>
</dbReference>
<gene>
    <name evidence="6" type="ORF">AWB79_04476</name>
</gene>
<keyword evidence="4" id="KW-0029">Amino-acid transport</keyword>
<accession>A0A158BZZ6</accession>
<dbReference type="PANTHER" id="PTHR47151">
    <property type="entry name" value="LEU/ILE/VAL-BINDING ABC TRANSPORTER SUBUNIT"/>
    <property type="match status" value="1"/>
</dbReference>
<dbReference type="SMR" id="A0A158BZZ6"/>
<dbReference type="InterPro" id="IPR028081">
    <property type="entry name" value="Leu-bd"/>
</dbReference>
<feature type="domain" description="Leucine-binding protein" evidence="5">
    <location>
        <begin position="31"/>
        <end position="359"/>
    </location>
</feature>
<name>A0A158BZZ6_9BURK</name>
<comment type="caution">
    <text evidence="6">The sequence shown here is derived from an EMBL/GenBank/DDBJ whole genome shotgun (WGS) entry which is preliminary data.</text>
</comment>
<evidence type="ECO:0000256" key="1">
    <source>
        <dbReference type="ARBA" id="ARBA00010062"/>
    </source>
</evidence>
<evidence type="ECO:0000259" key="5">
    <source>
        <dbReference type="Pfam" id="PF13458"/>
    </source>
</evidence>
<keyword evidence="3" id="KW-0732">Signal</keyword>
<dbReference type="PROSITE" id="PS51257">
    <property type="entry name" value="PROKAR_LIPOPROTEIN"/>
    <property type="match status" value="1"/>
</dbReference>
<evidence type="ECO:0000256" key="4">
    <source>
        <dbReference type="ARBA" id="ARBA00022970"/>
    </source>
</evidence>
<dbReference type="STRING" id="1777140.AWB79_04476"/>
<dbReference type="PANTHER" id="PTHR47151:SF2">
    <property type="entry name" value="AMINO ACID BINDING PROTEIN"/>
    <property type="match status" value="1"/>
</dbReference>
<protein>
    <submittedName>
        <fullName evidence="6">Extracellular ligand-binding receptor</fullName>
    </submittedName>
</protein>
<dbReference type="OrthoDB" id="9783240at2"/>
<dbReference type="EMBL" id="FCOA02000016">
    <property type="protein sequence ID" value="SAK75581.1"/>
    <property type="molecule type" value="Genomic_DNA"/>
</dbReference>
<evidence type="ECO:0000313" key="6">
    <source>
        <dbReference type="EMBL" id="SAK75581.1"/>
    </source>
</evidence>
<keyword evidence="7" id="KW-1185">Reference proteome</keyword>
<dbReference type="InterPro" id="IPR000709">
    <property type="entry name" value="Leu_Ile_Val-bd"/>
</dbReference>
<dbReference type="SUPFAM" id="SSF53822">
    <property type="entry name" value="Periplasmic binding protein-like I"/>
    <property type="match status" value="1"/>
</dbReference>
<keyword evidence="6" id="KW-0675">Receptor</keyword>
<sequence>MSRRKLLVALSYVLFACVSVTRTVQSEEIKSVKIGIAAPLTGFSASNGKDEENAARLAFEEANAQGLIIGGAKIAFEIDGQDDAADPKTAVLVAQRFVDENVSGVIGHYNSGCSVAASSVYRRAGIPQISPTSSSPSYTAQGFETTFRTISNDDQMALLAANYSVEQLKAKRIAVIDDSTDYGTNLVTEYVKAIQKRGAQLVSWQYTTANSIDFRALLTTIKGLNPDLIFYVGQDIQAAGLAKQIRQLGIRARFMGEGGFTNEHFLQLAGQGAKGMLSWEYGLPRDRMPRAAELDAKLKARFGVGIVQFAPLAYDAAWAMINAMKASDSTDPKKYIKALRTNAFDGVTGTIAFTQTGDLKNASATLYEEQGGKWVALAVEKTTAK</sequence>
<dbReference type="RefSeq" id="WP_061169604.1">
    <property type="nucleotide sequence ID" value="NZ_FCOA02000016.1"/>
</dbReference>
<dbReference type="Pfam" id="PF13458">
    <property type="entry name" value="Peripla_BP_6"/>
    <property type="match status" value="1"/>
</dbReference>
<comment type="similarity">
    <text evidence="1">Belongs to the leucine-binding protein family.</text>
</comment>
<dbReference type="InterPro" id="IPR028082">
    <property type="entry name" value="Peripla_BP_I"/>
</dbReference>